<dbReference type="RefSeq" id="WP_044193838.1">
    <property type="nucleotide sequence ID" value="NZ_JMCB01000013.1"/>
</dbReference>
<dbReference type="EMBL" id="JMCB01000013">
    <property type="protein sequence ID" value="KFE64877.1"/>
    <property type="molecule type" value="Genomic_DNA"/>
</dbReference>
<name>A0A085WB14_9BACT</name>
<proteinExistence type="predicted"/>
<reference evidence="2 3" key="1">
    <citation type="submission" date="2014-04" db="EMBL/GenBank/DDBJ databases">
        <title>Genome assembly of Hyalangium minutum DSM 14724.</title>
        <authorList>
            <person name="Sharma G."/>
            <person name="Subramanian S."/>
        </authorList>
    </citation>
    <scope>NUCLEOTIDE SEQUENCE [LARGE SCALE GENOMIC DNA]</scope>
    <source>
        <strain evidence="2 3">DSM 14724</strain>
    </source>
</reference>
<gene>
    <name evidence="2" type="ORF">DB31_1895</name>
</gene>
<dbReference type="Gene3D" id="2.60.34.30">
    <property type="entry name" value="Competence, DNA-entry nuclease inhibitor, ComJ"/>
    <property type="match status" value="1"/>
</dbReference>
<dbReference type="InterPro" id="IPR038691">
    <property type="entry name" value="ComJ_sf"/>
</dbReference>
<dbReference type="STRING" id="394096.DB31_1895"/>
<comment type="caution">
    <text evidence="2">The sequence shown here is derived from an EMBL/GenBank/DDBJ whole genome shotgun (WGS) entry which is preliminary data.</text>
</comment>
<feature type="region of interest" description="Disordered" evidence="1">
    <location>
        <begin position="1"/>
        <end position="46"/>
    </location>
</feature>
<evidence type="ECO:0000313" key="3">
    <source>
        <dbReference type="Proteomes" id="UP000028725"/>
    </source>
</evidence>
<evidence type="ECO:0000256" key="1">
    <source>
        <dbReference type="SAM" id="MobiDB-lite"/>
    </source>
</evidence>
<dbReference type="AlphaFoldDB" id="A0A085WB14"/>
<dbReference type="Pfam" id="PF11033">
    <property type="entry name" value="ComJ"/>
    <property type="match status" value="1"/>
</dbReference>
<dbReference type="Proteomes" id="UP000028725">
    <property type="component" value="Unassembled WGS sequence"/>
</dbReference>
<protein>
    <submittedName>
        <fullName evidence="2">Uncharacterized protein</fullName>
    </submittedName>
</protein>
<organism evidence="2 3">
    <name type="scientific">Hyalangium minutum</name>
    <dbReference type="NCBI Taxonomy" id="394096"/>
    <lineage>
        <taxon>Bacteria</taxon>
        <taxon>Pseudomonadati</taxon>
        <taxon>Myxococcota</taxon>
        <taxon>Myxococcia</taxon>
        <taxon>Myxococcales</taxon>
        <taxon>Cystobacterineae</taxon>
        <taxon>Archangiaceae</taxon>
        <taxon>Hyalangium</taxon>
    </lineage>
</organism>
<accession>A0A085WB14</accession>
<keyword evidence="3" id="KW-1185">Reference proteome</keyword>
<dbReference type="InterPro" id="IPR020354">
    <property type="entry name" value="Competence_nuclease_inhibitor"/>
</dbReference>
<evidence type="ECO:0000313" key="2">
    <source>
        <dbReference type="EMBL" id="KFE64877.1"/>
    </source>
</evidence>
<sequence length="222" mass="24357">MATRKKKVATRPGKNAGTRKDTKALGAKKTARKKDAAVRRTSAAKRSKRGLKAKRVILAEFVVSVVQSLVTVSSRGLPEPGHNRWTNQAMRQGFSWRRGNVSFRVSEDAGDVPFEVATADTLRVSPRAFRAIVVPFEAAKGGIEICDMYYGSVHPIDLPAGHYALLFEMEYRNPSPDLESSEDKPVSCRVTFVPSKNVSTAIHKKDAELQPPKVLTLDGQPA</sequence>